<reference evidence="1" key="1">
    <citation type="submission" date="2014-11" db="EMBL/GenBank/DDBJ databases">
        <authorList>
            <person name="Amaro Gonzalez C."/>
        </authorList>
    </citation>
    <scope>NUCLEOTIDE SEQUENCE</scope>
</reference>
<organism evidence="1">
    <name type="scientific">Anguilla anguilla</name>
    <name type="common">European freshwater eel</name>
    <name type="synonym">Muraena anguilla</name>
    <dbReference type="NCBI Taxonomy" id="7936"/>
    <lineage>
        <taxon>Eukaryota</taxon>
        <taxon>Metazoa</taxon>
        <taxon>Chordata</taxon>
        <taxon>Craniata</taxon>
        <taxon>Vertebrata</taxon>
        <taxon>Euteleostomi</taxon>
        <taxon>Actinopterygii</taxon>
        <taxon>Neopterygii</taxon>
        <taxon>Teleostei</taxon>
        <taxon>Anguilliformes</taxon>
        <taxon>Anguillidae</taxon>
        <taxon>Anguilla</taxon>
    </lineage>
</organism>
<evidence type="ECO:0000313" key="1">
    <source>
        <dbReference type="EMBL" id="JAH46900.1"/>
    </source>
</evidence>
<protein>
    <submittedName>
        <fullName evidence="1">Uncharacterized protein</fullName>
    </submittedName>
</protein>
<accession>A0A0E9T1S3</accession>
<sequence length="18" mass="2156">MQLATKYTNKYSFTCRCP</sequence>
<name>A0A0E9T1S3_ANGAN</name>
<reference evidence="1" key="2">
    <citation type="journal article" date="2015" name="Fish Shellfish Immunol.">
        <title>Early steps in the European eel (Anguilla anguilla)-Vibrio vulnificus interaction in the gills: Role of the RtxA13 toxin.</title>
        <authorList>
            <person name="Callol A."/>
            <person name="Pajuelo D."/>
            <person name="Ebbesson L."/>
            <person name="Teles M."/>
            <person name="MacKenzie S."/>
            <person name="Amaro C."/>
        </authorList>
    </citation>
    <scope>NUCLEOTIDE SEQUENCE</scope>
</reference>
<dbReference type="AlphaFoldDB" id="A0A0E9T1S3"/>
<proteinExistence type="predicted"/>
<dbReference type="EMBL" id="GBXM01061677">
    <property type="protein sequence ID" value="JAH46900.1"/>
    <property type="molecule type" value="Transcribed_RNA"/>
</dbReference>